<feature type="compositionally biased region" description="Basic and acidic residues" evidence="1">
    <location>
        <begin position="89"/>
        <end position="111"/>
    </location>
</feature>
<feature type="compositionally biased region" description="Acidic residues" evidence="1">
    <location>
        <begin position="48"/>
        <end position="58"/>
    </location>
</feature>
<feature type="compositionally biased region" description="Polar residues" evidence="1">
    <location>
        <begin position="36"/>
        <end position="47"/>
    </location>
</feature>
<name>A0A448ZL70_9STRA</name>
<proteinExistence type="predicted"/>
<protein>
    <submittedName>
        <fullName evidence="2">Uncharacterized protein</fullName>
    </submittedName>
</protein>
<sequence length="302" mass="32983">MPTGSGRKRKTYGFVRDLDEEFLQHQQSDDNDENDTCGNGSHSSISVNDDDFSVEDESGSAIRVEKKRESRVTQNTKKKDRRGNNGSAQKEREKAETNEQSQKEIKSNDIRITADDEDHFETTATSTRNEKESSKTISLDSFDVVLPPSIIGGGGSTYENQCTLLVEVSDTTDAVALGEFGGSVGAIGRFESDSNGITLDLKGNQYRGSLLPGPTCMVVGFPSTFGFKKKEGPIAATKDQQVEEMSPSSAFPTLRVEAITDEYATLVQIADHMKTLDAVVIGNQNNSHETNGKNENKDKIPK</sequence>
<reference evidence="2 3" key="1">
    <citation type="submission" date="2019-01" db="EMBL/GenBank/DDBJ databases">
        <authorList>
            <person name="Ferrante I. M."/>
        </authorList>
    </citation>
    <scope>NUCLEOTIDE SEQUENCE [LARGE SCALE GENOMIC DNA]</scope>
    <source>
        <strain evidence="2 3">B856</strain>
    </source>
</reference>
<gene>
    <name evidence="2" type="ORF">PSNMU_V1.4_AUG-EV-PASAV3_0097640</name>
</gene>
<feature type="region of interest" description="Disordered" evidence="1">
    <location>
        <begin position="1"/>
        <end position="111"/>
    </location>
</feature>
<dbReference type="OrthoDB" id="47440at2759"/>
<organism evidence="2 3">
    <name type="scientific">Pseudo-nitzschia multistriata</name>
    <dbReference type="NCBI Taxonomy" id="183589"/>
    <lineage>
        <taxon>Eukaryota</taxon>
        <taxon>Sar</taxon>
        <taxon>Stramenopiles</taxon>
        <taxon>Ochrophyta</taxon>
        <taxon>Bacillariophyta</taxon>
        <taxon>Bacillariophyceae</taxon>
        <taxon>Bacillariophycidae</taxon>
        <taxon>Bacillariales</taxon>
        <taxon>Bacillariaceae</taxon>
        <taxon>Pseudo-nitzschia</taxon>
    </lineage>
</organism>
<dbReference type="AlphaFoldDB" id="A0A448ZL70"/>
<accession>A0A448ZL70</accession>
<keyword evidence="3" id="KW-1185">Reference proteome</keyword>
<evidence type="ECO:0000313" key="3">
    <source>
        <dbReference type="Proteomes" id="UP000291116"/>
    </source>
</evidence>
<evidence type="ECO:0000313" key="2">
    <source>
        <dbReference type="EMBL" id="VEU42781.1"/>
    </source>
</evidence>
<dbReference type="Proteomes" id="UP000291116">
    <property type="component" value="Unassembled WGS sequence"/>
</dbReference>
<evidence type="ECO:0000256" key="1">
    <source>
        <dbReference type="SAM" id="MobiDB-lite"/>
    </source>
</evidence>
<dbReference type="EMBL" id="CAACVS010000478">
    <property type="protein sequence ID" value="VEU42781.1"/>
    <property type="molecule type" value="Genomic_DNA"/>
</dbReference>
<feature type="compositionally biased region" description="Basic residues" evidence="1">
    <location>
        <begin position="1"/>
        <end position="11"/>
    </location>
</feature>